<proteinExistence type="predicted"/>
<sequence>MATGMGSPTKTDDFEPFAIPFKVSYRVSCADCHRPSTEPLPSFDSDADLPLWRWKVGLNFANIPNDHQGPYALSLLSDSVLEVLWSCDLRQSQLRQFGEFDRRDDNRKLGTADGTVLRWLGMTRPPGFIDGFSVFHDFFVSEEIPWEAIIEGDSLKRFNCTVDFNRQLFKCGSCELHFAVETQNETDRDIGLIELLPEDLNYQMDNNVNASKHAITVSSHYQIHSMISKHKAAFAWEGTTLGRTKVLDHQIPTWSTLPNV</sequence>
<protein>
    <submittedName>
        <fullName evidence="1">Uncharacterized protein</fullName>
    </submittedName>
</protein>
<name>A0A8T0D0T7_9TREM</name>
<keyword evidence="2" id="KW-1185">Reference proteome</keyword>
<organism evidence="1 2">
    <name type="scientific">Paragonimus westermani</name>
    <dbReference type="NCBI Taxonomy" id="34504"/>
    <lineage>
        <taxon>Eukaryota</taxon>
        <taxon>Metazoa</taxon>
        <taxon>Spiralia</taxon>
        <taxon>Lophotrochozoa</taxon>
        <taxon>Platyhelminthes</taxon>
        <taxon>Trematoda</taxon>
        <taxon>Digenea</taxon>
        <taxon>Plagiorchiida</taxon>
        <taxon>Troglotremata</taxon>
        <taxon>Troglotrematidae</taxon>
        <taxon>Paragonimus</taxon>
    </lineage>
</organism>
<evidence type="ECO:0000313" key="1">
    <source>
        <dbReference type="EMBL" id="KAF8561503.1"/>
    </source>
</evidence>
<gene>
    <name evidence="1" type="ORF">P879_05566</name>
</gene>
<reference evidence="1 2" key="1">
    <citation type="submission" date="2019-07" db="EMBL/GenBank/DDBJ databases">
        <title>Annotation for the trematode Paragonimus westermani.</title>
        <authorList>
            <person name="Choi Y.-J."/>
        </authorList>
    </citation>
    <scope>NUCLEOTIDE SEQUENCE [LARGE SCALE GENOMIC DNA]</scope>
    <source>
        <strain evidence="1">180907_Pwestermani</strain>
    </source>
</reference>
<dbReference type="Proteomes" id="UP000699462">
    <property type="component" value="Unassembled WGS sequence"/>
</dbReference>
<evidence type="ECO:0000313" key="2">
    <source>
        <dbReference type="Proteomes" id="UP000699462"/>
    </source>
</evidence>
<comment type="caution">
    <text evidence="1">The sequence shown here is derived from an EMBL/GenBank/DDBJ whole genome shotgun (WGS) entry which is preliminary data.</text>
</comment>
<dbReference type="AlphaFoldDB" id="A0A8T0D0T7"/>
<accession>A0A8T0D0T7</accession>
<dbReference type="EMBL" id="JTDF01021698">
    <property type="protein sequence ID" value="KAF8561503.1"/>
    <property type="molecule type" value="Genomic_DNA"/>
</dbReference>